<feature type="non-terminal residue" evidence="2">
    <location>
        <position position="1"/>
    </location>
</feature>
<reference evidence="2 3" key="1">
    <citation type="submission" date="2021-06" db="EMBL/GenBank/DDBJ databases">
        <authorList>
            <person name="Kallberg Y."/>
            <person name="Tangrot J."/>
            <person name="Rosling A."/>
        </authorList>
    </citation>
    <scope>NUCLEOTIDE SEQUENCE [LARGE SCALE GENOMIC DNA]</scope>
    <source>
        <strain evidence="2 3">120-4 pot B 10/14</strain>
    </source>
</reference>
<accession>A0ABN7WKR4</accession>
<dbReference type="EMBL" id="CAJVQB010050067">
    <property type="protein sequence ID" value="CAG8834747.1"/>
    <property type="molecule type" value="Genomic_DNA"/>
</dbReference>
<comment type="caution">
    <text evidence="2">The sequence shown here is derived from an EMBL/GenBank/DDBJ whole genome shotgun (WGS) entry which is preliminary data.</text>
</comment>
<evidence type="ECO:0000313" key="3">
    <source>
        <dbReference type="Proteomes" id="UP000789901"/>
    </source>
</evidence>
<dbReference type="Proteomes" id="UP000789901">
    <property type="component" value="Unassembled WGS sequence"/>
</dbReference>
<name>A0ABN7WKR4_GIGMA</name>
<evidence type="ECO:0000313" key="2">
    <source>
        <dbReference type="EMBL" id="CAG8834747.1"/>
    </source>
</evidence>
<proteinExistence type="predicted"/>
<organism evidence="2 3">
    <name type="scientific">Gigaspora margarita</name>
    <dbReference type="NCBI Taxonomy" id="4874"/>
    <lineage>
        <taxon>Eukaryota</taxon>
        <taxon>Fungi</taxon>
        <taxon>Fungi incertae sedis</taxon>
        <taxon>Mucoromycota</taxon>
        <taxon>Glomeromycotina</taxon>
        <taxon>Glomeromycetes</taxon>
        <taxon>Diversisporales</taxon>
        <taxon>Gigasporaceae</taxon>
        <taxon>Gigaspora</taxon>
    </lineage>
</organism>
<sequence>EYKQSRSPDAASVEDLMSSHNEEEFKKEEAPEGDETHDKQTDTPADPQDALAAVSDPHYSDTEMEIAPIPENKIINPKEMFQNNRDEQTENHVIPKVT</sequence>
<protein>
    <submittedName>
        <fullName evidence="2">31085_t:CDS:1</fullName>
    </submittedName>
</protein>
<keyword evidence="3" id="KW-1185">Reference proteome</keyword>
<evidence type="ECO:0000256" key="1">
    <source>
        <dbReference type="SAM" id="MobiDB-lite"/>
    </source>
</evidence>
<feature type="compositionally biased region" description="Basic and acidic residues" evidence="1">
    <location>
        <begin position="20"/>
        <end position="41"/>
    </location>
</feature>
<feature type="region of interest" description="Disordered" evidence="1">
    <location>
        <begin position="1"/>
        <end position="61"/>
    </location>
</feature>
<gene>
    <name evidence="2" type="ORF">GMARGA_LOCUS32223</name>
</gene>